<keyword evidence="2" id="KW-0378">Hydrolase</keyword>
<feature type="domain" description="UDP-N-acetylglucosamine 2-epimerase" evidence="1">
    <location>
        <begin position="27"/>
        <end position="370"/>
    </location>
</feature>
<dbReference type="SUPFAM" id="SSF53756">
    <property type="entry name" value="UDP-Glycosyltransferase/glycogen phosphorylase"/>
    <property type="match status" value="1"/>
</dbReference>
<dbReference type="EC" id="3.2.1.183" evidence="2"/>
<dbReference type="InterPro" id="IPR029767">
    <property type="entry name" value="WecB-like"/>
</dbReference>
<dbReference type="OrthoDB" id="9803238at2"/>
<dbReference type="PANTHER" id="PTHR43174">
    <property type="entry name" value="UDP-N-ACETYLGLUCOSAMINE 2-EPIMERASE"/>
    <property type="match status" value="1"/>
</dbReference>
<dbReference type="EMBL" id="RCVZ01000002">
    <property type="protein sequence ID" value="RLQ97144.1"/>
    <property type="molecule type" value="Genomic_DNA"/>
</dbReference>
<dbReference type="InterPro" id="IPR020004">
    <property type="entry name" value="UDP-GlcNAc_Epase"/>
</dbReference>
<dbReference type="AlphaFoldDB" id="A0A3L7K4E8"/>
<dbReference type="Pfam" id="PF02350">
    <property type="entry name" value="Epimerase_2"/>
    <property type="match status" value="1"/>
</dbReference>
<proteinExistence type="predicted"/>
<dbReference type="GO" id="GO:0006047">
    <property type="term" value="P:UDP-N-acetylglucosamine metabolic process"/>
    <property type="evidence" value="ECO:0007669"/>
    <property type="project" value="InterPro"/>
</dbReference>
<dbReference type="PANTHER" id="PTHR43174:SF3">
    <property type="entry name" value="UDP-N-ACETYLGLUCOSAMINE 2-EPIMERASE"/>
    <property type="match status" value="1"/>
</dbReference>
<accession>A0A3L7K4E8</accession>
<dbReference type="Gene3D" id="3.40.50.2000">
    <property type="entry name" value="Glycogen Phosphorylase B"/>
    <property type="match status" value="2"/>
</dbReference>
<dbReference type="NCBIfam" id="TIGR03568">
    <property type="entry name" value="NeuC_NnaA"/>
    <property type="match status" value="1"/>
</dbReference>
<dbReference type="Proteomes" id="UP000276770">
    <property type="component" value="Unassembled WGS sequence"/>
</dbReference>
<keyword evidence="2" id="KW-0326">Glycosidase</keyword>
<dbReference type="CDD" id="cd03786">
    <property type="entry name" value="GTB_UDP-GlcNAc_2-Epimerase"/>
    <property type="match status" value="1"/>
</dbReference>
<evidence type="ECO:0000259" key="1">
    <source>
        <dbReference type="Pfam" id="PF02350"/>
    </source>
</evidence>
<evidence type="ECO:0000313" key="2">
    <source>
        <dbReference type="EMBL" id="RLQ97144.1"/>
    </source>
</evidence>
<dbReference type="InterPro" id="IPR003331">
    <property type="entry name" value="UDP_GlcNAc_Epimerase_2_dom"/>
</dbReference>
<comment type="caution">
    <text evidence="2">The sequence shown here is derived from an EMBL/GenBank/DDBJ whole genome shotgun (WGS) entry which is preliminary data.</text>
</comment>
<keyword evidence="3" id="KW-1185">Reference proteome</keyword>
<name>A0A3L7K4E8_9BACI</name>
<dbReference type="GO" id="GO:0004553">
    <property type="term" value="F:hydrolase activity, hydrolyzing O-glycosyl compounds"/>
    <property type="evidence" value="ECO:0007669"/>
    <property type="project" value="InterPro"/>
</dbReference>
<reference evidence="2 3" key="1">
    <citation type="submission" date="2018-10" db="EMBL/GenBank/DDBJ databases">
        <title>Falsibacillus sp. genome draft.</title>
        <authorList>
            <person name="Shi S."/>
        </authorList>
    </citation>
    <scope>NUCLEOTIDE SEQUENCE [LARGE SCALE GENOMIC DNA]</scope>
    <source>
        <strain evidence="2 3">GY 10110</strain>
    </source>
</reference>
<protein>
    <submittedName>
        <fullName evidence="2">UDP-N-acetylglucosamine 2-epimerase (Hydrolyzing)</fullName>
        <ecNumber evidence="2">3.2.1.183</ecNumber>
    </submittedName>
</protein>
<evidence type="ECO:0000313" key="3">
    <source>
        <dbReference type="Proteomes" id="UP000276770"/>
    </source>
</evidence>
<gene>
    <name evidence="2" type="primary">neuC</name>
    <name evidence="2" type="ORF">D9X91_03030</name>
</gene>
<organism evidence="2 3">
    <name type="scientific">Falsibacillus albus</name>
    <dbReference type="NCBI Taxonomy" id="2478915"/>
    <lineage>
        <taxon>Bacteria</taxon>
        <taxon>Bacillati</taxon>
        <taxon>Bacillota</taxon>
        <taxon>Bacilli</taxon>
        <taxon>Bacillales</taxon>
        <taxon>Bacillaceae</taxon>
        <taxon>Falsibacillus</taxon>
    </lineage>
</organism>
<dbReference type="RefSeq" id="WP_121679094.1">
    <property type="nucleotide sequence ID" value="NZ_RCVZ01000002.1"/>
</dbReference>
<sequence>MTRKITKICVVTGTRADYGIYIPLLEKLQIHHRFELSILAAGMHLSPAHGHTINEIKRDGFNITGKVDTILINHTEGNMAKSIGMGILGMTQHFETQPPDLVIILGDRGEMLAAAIAAAHLNIPVAHLHGGEISGSIDESVRHAITKLSHIHFPATSQSAARIQKLGEDPWRIFNVGSLRVEQILSGNLPLFETVTEKYSLPITPKQFILYIFHPVSFECGSIQMQASLTLKKILAKNLPVICILPNTDAGADEVMMAYQNISHDNQVFYIKNFQQADYLTILQNARCLIGNSSSGIIEAASFHVPVLNVGSRQQGRERSGNVIDVTPDPADIESGIDLLFSADFQKKVNEVRNVYGAGKTTEKIINTLENIEITPQLTSKRISY</sequence>